<accession>A0A369A3L9</accession>
<reference evidence="1 2" key="1">
    <citation type="submission" date="2018-07" db="EMBL/GenBank/DDBJ databases">
        <title>Genomic Encyclopedia of Type Strains, Phase IV (KMG-IV): sequencing the most valuable type-strain genomes for metagenomic binning, comparative biology and taxonomic classification.</title>
        <authorList>
            <person name="Goeker M."/>
        </authorList>
    </citation>
    <scope>NUCLEOTIDE SEQUENCE [LARGE SCALE GENOMIC DNA]</scope>
    <source>
        <strain evidence="1 2">DSM 21410</strain>
    </source>
</reference>
<sequence>MKLSLQKFFIPLLIAFSILFTSCEDEFLMPSPEKVENTQLYSEVMSELFNIWKRVDEALRNPTVIAGGQVSIDQANIAINGSVLVIDFGNIQKLCEDGKTRRGRIEVTLSGIYGIAGSAFQLEFVSYRVNNNPVEGTIGISTKQTNESFILTSSNFTFRDMKFNIESEIFWKTGFLSVTNDDDTLHISFSGTASRNSVPYTIGFNTVTNRDLHVAMSCDYKILSGIIFLQHKNDSSEVILDFIDSDQCNDLVKVHFVNERYNTFIKFSGF</sequence>
<comment type="caution">
    <text evidence="1">The sequence shown here is derived from an EMBL/GenBank/DDBJ whole genome shotgun (WGS) entry which is preliminary data.</text>
</comment>
<protein>
    <submittedName>
        <fullName evidence="1">Uncharacterized protein</fullName>
    </submittedName>
</protein>
<evidence type="ECO:0000313" key="2">
    <source>
        <dbReference type="Proteomes" id="UP000253517"/>
    </source>
</evidence>
<name>A0A369A3L9_9FLAO</name>
<dbReference type="Proteomes" id="UP000253517">
    <property type="component" value="Unassembled WGS sequence"/>
</dbReference>
<dbReference type="RefSeq" id="WP_125039404.1">
    <property type="nucleotide sequence ID" value="NZ_BHZF01000002.1"/>
</dbReference>
<dbReference type="PROSITE" id="PS51257">
    <property type="entry name" value="PROKAR_LIPOPROTEIN"/>
    <property type="match status" value="1"/>
</dbReference>
<dbReference type="EMBL" id="QPJS01000002">
    <property type="protein sequence ID" value="RCX03763.1"/>
    <property type="molecule type" value="Genomic_DNA"/>
</dbReference>
<keyword evidence="2" id="KW-1185">Reference proteome</keyword>
<evidence type="ECO:0000313" key="1">
    <source>
        <dbReference type="EMBL" id="RCX03763.1"/>
    </source>
</evidence>
<organism evidence="1 2">
    <name type="scientific">Schleiferia thermophila</name>
    <dbReference type="NCBI Taxonomy" id="884107"/>
    <lineage>
        <taxon>Bacteria</taxon>
        <taxon>Pseudomonadati</taxon>
        <taxon>Bacteroidota</taxon>
        <taxon>Flavobacteriia</taxon>
        <taxon>Flavobacteriales</taxon>
        <taxon>Schleiferiaceae</taxon>
        <taxon>Schleiferia</taxon>
    </lineage>
</organism>
<proteinExistence type="predicted"/>
<dbReference type="AlphaFoldDB" id="A0A369A3L9"/>
<gene>
    <name evidence="1" type="ORF">DES35_102218</name>
</gene>